<dbReference type="EMBL" id="CAVNYO010000081">
    <property type="protein sequence ID" value="CAK5265108.1"/>
    <property type="molecule type" value="Genomic_DNA"/>
</dbReference>
<protein>
    <submittedName>
        <fullName evidence="1">Uncharacterized protein</fullName>
    </submittedName>
</protein>
<comment type="caution">
    <text evidence="1">The sequence shown here is derived from an EMBL/GenBank/DDBJ whole genome shotgun (WGS) entry which is preliminary data.</text>
</comment>
<dbReference type="Proteomes" id="UP001295794">
    <property type="component" value="Unassembled WGS sequence"/>
</dbReference>
<evidence type="ECO:0000313" key="1">
    <source>
        <dbReference type="EMBL" id="CAK5265108.1"/>
    </source>
</evidence>
<sequence>MGTGDSLRVATGSTGDGTGCIGVVTRKGSCPTPSGTGLVGSICLNPEEEAFLDGAVIFTGVTGRDDSFGLGAGPF</sequence>
<dbReference type="AlphaFoldDB" id="A0AAD2GWA3"/>
<organism evidence="1 2">
    <name type="scientific">Mycena citricolor</name>
    <dbReference type="NCBI Taxonomy" id="2018698"/>
    <lineage>
        <taxon>Eukaryota</taxon>
        <taxon>Fungi</taxon>
        <taxon>Dikarya</taxon>
        <taxon>Basidiomycota</taxon>
        <taxon>Agaricomycotina</taxon>
        <taxon>Agaricomycetes</taxon>
        <taxon>Agaricomycetidae</taxon>
        <taxon>Agaricales</taxon>
        <taxon>Marasmiineae</taxon>
        <taxon>Mycenaceae</taxon>
        <taxon>Mycena</taxon>
    </lineage>
</organism>
<evidence type="ECO:0000313" key="2">
    <source>
        <dbReference type="Proteomes" id="UP001295794"/>
    </source>
</evidence>
<accession>A0AAD2GWA3</accession>
<gene>
    <name evidence="1" type="ORF">MYCIT1_LOCUS5850</name>
</gene>
<proteinExistence type="predicted"/>
<reference evidence="1" key="1">
    <citation type="submission" date="2023-11" db="EMBL/GenBank/DDBJ databases">
        <authorList>
            <person name="De Vega J J."/>
            <person name="De Vega J J."/>
        </authorList>
    </citation>
    <scope>NUCLEOTIDE SEQUENCE</scope>
</reference>
<name>A0AAD2GWA3_9AGAR</name>
<keyword evidence="2" id="KW-1185">Reference proteome</keyword>